<dbReference type="PANTHER" id="PTHR45710:SF26">
    <property type="entry name" value="RH26557P"/>
    <property type="match status" value="1"/>
</dbReference>
<dbReference type="InterPro" id="IPR016187">
    <property type="entry name" value="CTDL_fold"/>
</dbReference>
<feature type="transmembrane region" description="Helical" evidence="2">
    <location>
        <begin position="88"/>
        <end position="108"/>
    </location>
</feature>
<dbReference type="PANTHER" id="PTHR45710">
    <property type="entry name" value="C-TYPE LECTIN DOMAIN-CONTAINING PROTEIN 180"/>
    <property type="match status" value="1"/>
</dbReference>
<evidence type="ECO:0000256" key="1">
    <source>
        <dbReference type="SAM" id="MobiDB-lite"/>
    </source>
</evidence>
<keyword evidence="2" id="KW-1133">Transmembrane helix</keyword>
<keyword evidence="2" id="KW-0472">Membrane</keyword>
<evidence type="ECO:0000313" key="3">
    <source>
        <dbReference type="EMBL" id="NWV56410.1"/>
    </source>
</evidence>
<evidence type="ECO:0000256" key="2">
    <source>
        <dbReference type="SAM" id="Phobius"/>
    </source>
</evidence>
<sequence>IYSVASKMSPVGDFRPASPDSFEDDYDDVSVSGSDRAGADPPSKGVYLLAGPPGSSRAPSLMDAEDAAPKSRDLAPNSRGAAGGCRTLVVIVVILGALAWGGLLAVVIGKQKEMLAELALLKSNLSGIWDSVRQEQTRLQFGIQQQQSELQQLSEQLCRTLGSARPCQAGWRSHGKSCYSFSMESLAWGSARNACADLGAHLVVVNSELEQ</sequence>
<dbReference type="SUPFAM" id="SSF56436">
    <property type="entry name" value="C-type lectin-like"/>
    <property type="match status" value="1"/>
</dbReference>
<name>A0A7K6FZ92_9CORV</name>
<evidence type="ECO:0000313" key="4">
    <source>
        <dbReference type="Proteomes" id="UP000557315"/>
    </source>
</evidence>
<organism evidence="3 4">
    <name type="scientific">Daphoenositta chrysoptera</name>
    <name type="common">varied sittella</name>
    <dbReference type="NCBI Taxonomy" id="254528"/>
    <lineage>
        <taxon>Eukaryota</taxon>
        <taxon>Metazoa</taxon>
        <taxon>Chordata</taxon>
        <taxon>Craniata</taxon>
        <taxon>Vertebrata</taxon>
        <taxon>Euteleostomi</taxon>
        <taxon>Archelosauria</taxon>
        <taxon>Archosauria</taxon>
        <taxon>Dinosauria</taxon>
        <taxon>Saurischia</taxon>
        <taxon>Theropoda</taxon>
        <taxon>Coelurosauria</taxon>
        <taxon>Aves</taxon>
        <taxon>Neognathae</taxon>
        <taxon>Neoaves</taxon>
        <taxon>Telluraves</taxon>
        <taxon>Australaves</taxon>
        <taxon>Passeriformes</taxon>
        <taxon>Corvoidea</taxon>
        <taxon>Pachycephalidae</taxon>
        <taxon>Daphoenositta</taxon>
    </lineage>
</organism>
<reference evidence="3 4" key="1">
    <citation type="submission" date="2019-09" db="EMBL/GenBank/DDBJ databases">
        <title>Bird 10,000 Genomes (B10K) Project - Family phase.</title>
        <authorList>
            <person name="Zhang G."/>
        </authorList>
    </citation>
    <scope>NUCLEOTIDE SEQUENCE [LARGE SCALE GENOMIC DNA]</scope>
    <source>
        <strain evidence="3">B10K-DU-029-47</strain>
        <tissue evidence="3">Heart</tissue>
    </source>
</reference>
<feature type="region of interest" description="Disordered" evidence="1">
    <location>
        <begin position="1"/>
        <end position="80"/>
    </location>
</feature>
<proteinExistence type="predicted"/>
<feature type="non-terminal residue" evidence="3">
    <location>
        <position position="211"/>
    </location>
</feature>
<dbReference type="Gene3D" id="3.10.100.10">
    <property type="entry name" value="Mannose-Binding Protein A, subunit A"/>
    <property type="match status" value="1"/>
</dbReference>
<dbReference type="InterPro" id="IPR050828">
    <property type="entry name" value="C-type_lectin/matrix_domain"/>
</dbReference>
<dbReference type="AlphaFoldDB" id="A0A7K6FZ92"/>
<gene>
    <name evidence="3" type="primary">Clec17a</name>
    <name evidence="3" type="ORF">DAPCHR_R07273</name>
</gene>
<dbReference type="EMBL" id="VZRO01007402">
    <property type="protein sequence ID" value="NWV56410.1"/>
    <property type="molecule type" value="Genomic_DNA"/>
</dbReference>
<keyword evidence="2" id="KW-0812">Transmembrane</keyword>
<accession>A0A7K6FZ92</accession>
<comment type="caution">
    <text evidence="3">The sequence shown here is derived from an EMBL/GenBank/DDBJ whole genome shotgun (WGS) entry which is preliminary data.</text>
</comment>
<protein>
    <submittedName>
        <fullName evidence="3">CL17A protein</fullName>
    </submittedName>
</protein>
<feature type="non-terminal residue" evidence="3">
    <location>
        <position position="1"/>
    </location>
</feature>
<dbReference type="Proteomes" id="UP000557315">
    <property type="component" value="Unassembled WGS sequence"/>
</dbReference>
<dbReference type="InterPro" id="IPR016186">
    <property type="entry name" value="C-type_lectin-like/link_sf"/>
</dbReference>
<keyword evidence="4" id="KW-1185">Reference proteome</keyword>